<dbReference type="AlphaFoldDB" id="A0A7W2FRB7"/>
<comment type="caution">
    <text evidence="1">The sequence shown here is derived from an EMBL/GenBank/DDBJ whole genome shotgun (WGS) entry which is preliminary data.</text>
</comment>
<protein>
    <submittedName>
        <fullName evidence="1">Uncharacterized protein</fullName>
    </submittedName>
</protein>
<organism evidence="1 2">
    <name type="scientific">Vibrio marinisediminis</name>
    <dbReference type="NCBI Taxonomy" id="2758441"/>
    <lineage>
        <taxon>Bacteria</taxon>
        <taxon>Pseudomonadati</taxon>
        <taxon>Pseudomonadota</taxon>
        <taxon>Gammaproteobacteria</taxon>
        <taxon>Vibrionales</taxon>
        <taxon>Vibrionaceae</taxon>
        <taxon>Vibrio</taxon>
    </lineage>
</organism>
<gene>
    <name evidence="1" type="ORF">H2O73_10830</name>
</gene>
<dbReference type="EMBL" id="JACFYF010000005">
    <property type="protein sequence ID" value="MBA5762840.1"/>
    <property type="molecule type" value="Genomic_DNA"/>
</dbReference>
<reference evidence="1 2" key="1">
    <citation type="submission" date="2020-07" db="EMBL/GenBank/DDBJ databases">
        <title>Vibrio marinisediminis sp. nov., isolated from marine sediment.</title>
        <authorList>
            <person name="Ji X."/>
        </authorList>
    </citation>
    <scope>NUCLEOTIDE SEQUENCE [LARGE SCALE GENOMIC DNA]</scope>
    <source>
        <strain evidence="1 2">404</strain>
    </source>
</reference>
<dbReference type="RefSeq" id="WP_182108857.1">
    <property type="nucleotide sequence ID" value="NZ_JACFYF010000005.1"/>
</dbReference>
<keyword evidence="2" id="KW-1185">Reference proteome</keyword>
<proteinExistence type="predicted"/>
<evidence type="ECO:0000313" key="2">
    <source>
        <dbReference type="Proteomes" id="UP000571701"/>
    </source>
</evidence>
<sequence length="216" mass="23580">MQVAFLHTLAANETLFDGFIQRSRLPNFATVVHHSAPQLLEYASQTGLDEVLAAQVAQQVLQLEAQGADWIVCTCSSIGRMAEQAQTKHARVIRVDRPMAIVASKAKQLTVLAALETTIEPTMSLLAEYPSQLSEQAQVVVIPQAWQHYLNGKIDTYSQTIADYIVQKCIDDECVVLAQASMSPALSLLAETLQARVLTSPKLCIDFLIAELGESA</sequence>
<name>A0A7W2FRB7_9VIBR</name>
<evidence type="ECO:0000313" key="1">
    <source>
        <dbReference type="EMBL" id="MBA5762840.1"/>
    </source>
</evidence>
<accession>A0A7W2FRB7</accession>
<dbReference type="Proteomes" id="UP000571701">
    <property type="component" value="Unassembled WGS sequence"/>
</dbReference>